<sequence length="128" mass="14544">MPFQVKFRYLPVRTRRGRMNPSMDVEDLKKRYCGRLQHSLFLSLLLICIFYGAVFLSLVTLVYPTCVAAPQMIPQGSRGVLLVLHGDGNRLLPRTPKAGEFPRDLFSVAETSTLSLSRKFTARRRDGN</sequence>
<dbReference type="EMBL" id="BPLQ01008865">
    <property type="protein sequence ID" value="GIY39981.1"/>
    <property type="molecule type" value="Genomic_DNA"/>
</dbReference>
<name>A0AAV4T3B8_9ARAC</name>
<proteinExistence type="predicted"/>
<keyword evidence="1" id="KW-0472">Membrane</keyword>
<comment type="caution">
    <text evidence="2">The sequence shown here is derived from an EMBL/GenBank/DDBJ whole genome shotgun (WGS) entry which is preliminary data.</text>
</comment>
<keyword evidence="3" id="KW-1185">Reference proteome</keyword>
<dbReference type="Proteomes" id="UP001054837">
    <property type="component" value="Unassembled WGS sequence"/>
</dbReference>
<evidence type="ECO:0000313" key="3">
    <source>
        <dbReference type="Proteomes" id="UP001054837"/>
    </source>
</evidence>
<keyword evidence="1" id="KW-1133">Transmembrane helix</keyword>
<keyword evidence="1" id="KW-0812">Transmembrane</keyword>
<feature type="transmembrane region" description="Helical" evidence="1">
    <location>
        <begin position="40"/>
        <end position="63"/>
    </location>
</feature>
<protein>
    <submittedName>
        <fullName evidence="2">Uncharacterized protein</fullName>
    </submittedName>
</protein>
<gene>
    <name evidence="2" type="ORF">CDAR_52671</name>
</gene>
<dbReference type="AlphaFoldDB" id="A0AAV4T3B8"/>
<organism evidence="2 3">
    <name type="scientific">Caerostris darwini</name>
    <dbReference type="NCBI Taxonomy" id="1538125"/>
    <lineage>
        <taxon>Eukaryota</taxon>
        <taxon>Metazoa</taxon>
        <taxon>Ecdysozoa</taxon>
        <taxon>Arthropoda</taxon>
        <taxon>Chelicerata</taxon>
        <taxon>Arachnida</taxon>
        <taxon>Araneae</taxon>
        <taxon>Araneomorphae</taxon>
        <taxon>Entelegynae</taxon>
        <taxon>Araneoidea</taxon>
        <taxon>Araneidae</taxon>
        <taxon>Caerostris</taxon>
    </lineage>
</organism>
<evidence type="ECO:0000256" key="1">
    <source>
        <dbReference type="SAM" id="Phobius"/>
    </source>
</evidence>
<accession>A0AAV4T3B8</accession>
<reference evidence="2 3" key="1">
    <citation type="submission" date="2021-06" db="EMBL/GenBank/DDBJ databases">
        <title>Caerostris darwini draft genome.</title>
        <authorList>
            <person name="Kono N."/>
            <person name="Arakawa K."/>
        </authorList>
    </citation>
    <scope>NUCLEOTIDE SEQUENCE [LARGE SCALE GENOMIC DNA]</scope>
</reference>
<evidence type="ECO:0000313" key="2">
    <source>
        <dbReference type="EMBL" id="GIY39981.1"/>
    </source>
</evidence>